<proteinExistence type="predicted"/>
<gene>
    <name evidence="1" type="ORF">IQ276_37500</name>
</gene>
<organism evidence="1 2">
    <name type="scientific">Desmonostoc muscorum LEGE 12446</name>
    <dbReference type="NCBI Taxonomy" id="1828758"/>
    <lineage>
        <taxon>Bacteria</taxon>
        <taxon>Bacillati</taxon>
        <taxon>Cyanobacteriota</taxon>
        <taxon>Cyanophyceae</taxon>
        <taxon>Nostocales</taxon>
        <taxon>Nostocaceae</taxon>
        <taxon>Desmonostoc</taxon>
    </lineage>
</organism>
<evidence type="ECO:0008006" key="3">
    <source>
        <dbReference type="Google" id="ProtNLM"/>
    </source>
</evidence>
<reference evidence="1" key="1">
    <citation type="submission" date="2020-10" db="EMBL/GenBank/DDBJ databases">
        <authorList>
            <person name="Castelo-Branco R."/>
            <person name="Eusebio N."/>
            <person name="Adriana R."/>
            <person name="Vieira A."/>
            <person name="Brugerolle De Fraissinette N."/>
            <person name="Rezende De Castro R."/>
            <person name="Schneider M.P."/>
            <person name="Vasconcelos V."/>
            <person name="Leao P.N."/>
        </authorList>
    </citation>
    <scope>NUCLEOTIDE SEQUENCE</scope>
    <source>
        <strain evidence="1">LEGE 12446</strain>
    </source>
</reference>
<protein>
    <recommendedName>
        <fullName evidence="3">Glutamine synthetase inactivating factor IF7</fullName>
    </recommendedName>
</protein>
<name>A0A8J6ZVX9_DESMC</name>
<sequence>MSIAEKSRALMVREHQQVKNRQQSMLMRAAQELGLPEEASHYWNPIQGKIDTTTRMIYGRSNATMS</sequence>
<evidence type="ECO:0000313" key="2">
    <source>
        <dbReference type="Proteomes" id="UP000622533"/>
    </source>
</evidence>
<dbReference type="AlphaFoldDB" id="A0A8J6ZVX9"/>
<comment type="caution">
    <text evidence="1">The sequence shown here is derived from an EMBL/GenBank/DDBJ whole genome shotgun (WGS) entry which is preliminary data.</text>
</comment>
<dbReference type="RefSeq" id="WP_190877004.1">
    <property type="nucleotide sequence ID" value="NZ_JADEXS020000001.1"/>
</dbReference>
<accession>A0A8J6ZVX9</accession>
<dbReference type="EMBL" id="JADEXS010001133">
    <property type="protein sequence ID" value="MBE9027905.1"/>
    <property type="molecule type" value="Genomic_DNA"/>
</dbReference>
<evidence type="ECO:0000313" key="1">
    <source>
        <dbReference type="EMBL" id="MBE9027905.1"/>
    </source>
</evidence>
<dbReference type="Proteomes" id="UP000622533">
    <property type="component" value="Unassembled WGS sequence"/>
</dbReference>
<keyword evidence="2" id="KW-1185">Reference proteome</keyword>